<dbReference type="OrthoDB" id="4214760at2759"/>
<dbReference type="PANTHER" id="PTHR33178">
    <property type="match status" value="1"/>
</dbReference>
<evidence type="ECO:0000259" key="3">
    <source>
        <dbReference type="PROSITE" id="PS51502"/>
    </source>
</evidence>
<comment type="subunit">
    <text evidence="1">Homodimer.</text>
</comment>
<dbReference type="OMA" id="FEWKPTA"/>
<gene>
    <name evidence="4" type="ORF">PISL3812_02166</name>
</gene>
<dbReference type="InterPro" id="IPR013097">
    <property type="entry name" value="Dabb"/>
</dbReference>
<evidence type="ECO:0000256" key="1">
    <source>
        <dbReference type="ARBA" id="ARBA00011738"/>
    </source>
</evidence>
<sequence length="148" mass="16574">MSSTRQRFGAFVVLILLCPLFWHLKTVLYAATAPSLPDMSVTHIVLFQFKPSADTEAVSAACDRMLALKDNCIHPLSQQPYIKTSSGGLDHSIEGLQNGITHAFVVEFANKEDRDYYVQKDPAHQDFIKSLDGIIEKAQVIDFTDRVF</sequence>
<dbReference type="SMART" id="SM00886">
    <property type="entry name" value="Dabb"/>
    <property type="match status" value="1"/>
</dbReference>
<feature type="signal peptide" evidence="2">
    <location>
        <begin position="1"/>
        <end position="30"/>
    </location>
</feature>
<evidence type="ECO:0000313" key="4">
    <source>
        <dbReference type="EMBL" id="CRG85012.1"/>
    </source>
</evidence>
<accession>A0A0U1LP60</accession>
<evidence type="ECO:0000256" key="2">
    <source>
        <dbReference type="SAM" id="SignalP"/>
    </source>
</evidence>
<keyword evidence="2" id="KW-0732">Signal</keyword>
<feature type="chain" id="PRO_5018143376" description="Stress-response A/B barrel domain-containing protein" evidence="2">
    <location>
        <begin position="31"/>
        <end position="148"/>
    </location>
</feature>
<reference evidence="4 5" key="1">
    <citation type="submission" date="2015-04" db="EMBL/GenBank/DDBJ databases">
        <authorList>
            <person name="Syromyatnikov M.Y."/>
            <person name="Popov V.N."/>
        </authorList>
    </citation>
    <scope>NUCLEOTIDE SEQUENCE [LARGE SCALE GENOMIC DNA]</scope>
    <source>
        <strain evidence="4">WF-38-12</strain>
    </source>
</reference>
<feature type="domain" description="Stress-response A/B barrel" evidence="3">
    <location>
        <begin position="41"/>
        <end position="143"/>
    </location>
</feature>
<dbReference type="PROSITE" id="PS51502">
    <property type="entry name" value="S_R_A_B_BARREL"/>
    <property type="match status" value="1"/>
</dbReference>
<dbReference type="Gene3D" id="3.30.70.100">
    <property type="match status" value="1"/>
</dbReference>
<protein>
    <recommendedName>
        <fullName evidence="3">Stress-response A/B barrel domain-containing protein</fullName>
    </recommendedName>
</protein>
<dbReference type="InterPro" id="IPR044662">
    <property type="entry name" value="HS1/DABB1-like"/>
</dbReference>
<dbReference type="Pfam" id="PF07876">
    <property type="entry name" value="Dabb"/>
    <property type="match status" value="1"/>
</dbReference>
<dbReference type="STRING" id="28573.A0A0U1LP60"/>
<keyword evidence="5" id="KW-1185">Reference proteome</keyword>
<proteinExistence type="predicted"/>
<organism evidence="4 5">
    <name type="scientific">Talaromyces islandicus</name>
    <name type="common">Penicillium islandicum</name>
    <dbReference type="NCBI Taxonomy" id="28573"/>
    <lineage>
        <taxon>Eukaryota</taxon>
        <taxon>Fungi</taxon>
        <taxon>Dikarya</taxon>
        <taxon>Ascomycota</taxon>
        <taxon>Pezizomycotina</taxon>
        <taxon>Eurotiomycetes</taxon>
        <taxon>Eurotiomycetidae</taxon>
        <taxon>Eurotiales</taxon>
        <taxon>Trichocomaceae</taxon>
        <taxon>Talaromyces</taxon>
        <taxon>Talaromyces sect. Islandici</taxon>
    </lineage>
</organism>
<evidence type="ECO:0000313" key="5">
    <source>
        <dbReference type="Proteomes" id="UP000054383"/>
    </source>
</evidence>
<dbReference type="SUPFAM" id="SSF54909">
    <property type="entry name" value="Dimeric alpha+beta barrel"/>
    <property type="match status" value="1"/>
</dbReference>
<dbReference type="EMBL" id="CVMT01000002">
    <property type="protein sequence ID" value="CRG85012.1"/>
    <property type="molecule type" value="Genomic_DNA"/>
</dbReference>
<dbReference type="AlphaFoldDB" id="A0A0U1LP60"/>
<dbReference type="InterPro" id="IPR011008">
    <property type="entry name" value="Dimeric_a/b-barrel"/>
</dbReference>
<dbReference type="PANTHER" id="PTHR33178:SF10">
    <property type="entry name" value="STRESS-RESPONSE A_B BARREL DOMAIN-CONTAINING PROTEIN"/>
    <property type="match status" value="1"/>
</dbReference>
<dbReference type="Proteomes" id="UP000054383">
    <property type="component" value="Unassembled WGS sequence"/>
</dbReference>
<name>A0A0U1LP60_TALIS</name>